<comment type="similarity">
    <text evidence="7">Belongs to the protein kinase superfamily.</text>
</comment>
<dbReference type="GO" id="GO:0005524">
    <property type="term" value="F:ATP binding"/>
    <property type="evidence" value="ECO:0007669"/>
    <property type="project" value="UniProtKB-UniRule"/>
</dbReference>
<feature type="domain" description="Protein kinase" evidence="8">
    <location>
        <begin position="6"/>
        <end position="305"/>
    </location>
</feature>
<evidence type="ECO:0000256" key="4">
    <source>
        <dbReference type="ARBA" id="ARBA00022777"/>
    </source>
</evidence>
<dbReference type="Proteomes" id="UP000785679">
    <property type="component" value="Unassembled WGS sequence"/>
</dbReference>
<evidence type="ECO:0000313" key="9">
    <source>
        <dbReference type="EMBL" id="TNV81986.1"/>
    </source>
</evidence>
<keyword evidence="2" id="KW-0808">Transferase</keyword>
<reference evidence="9" key="1">
    <citation type="submission" date="2019-06" db="EMBL/GenBank/DDBJ databases">
        <authorList>
            <person name="Zheng W."/>
        </authorList>
    </citation>
    <scope>NUCLEOTIDE SEQUENCE</scope>
    <source>
        <strain evidence="9">QDHG01</strain>
    </source>
</reference>
<evidence type="ECO:0000256" key="7">
    <source>
        <dbReference type="RuleBase" id="RU000304"/>
    </source>
</evidence>
<dbReference type="InterPro" id="IPR017441">
    <property type="entry name" value="Protein_kinase_ATP_BS"/>
</dbReference>
<dbReference type="OrthoDB" id="9332038at2759"/>
<evidence type="ECO:0000256" key="3">
    <source>
        <dbReference type="ARBA" id="ARBA00022741"/>
    </source>
</evidence>
<dbReference type="InterPro" id="IPR011009">
    <property type="entry name" value="Kinase-like_dom_sf"/>
</dbReference>
<keyword evidence="3 6" id="KW-0547">Nucleotide-binding</keyword>
<dbReference type="EMBL" id="RRYP01005491">
    <property type="protein sequence ID" value="TNV81986.1"/>
    <property type="molecule type" value="Genomic_DNA"/>
</dbReference>
<evidence type="ECO:0000256" key="5">
    <source>
        <dbReference type="ARBA" id="ARBA00022840"/>
    </source>
</evidence>
<dbReference type="PROSITE" id="PS00108">
    <property type="entry name" value="PROTEIN_KINASE_ST"/>
    <property type="match status" value="1"/>
</dbReference>
<sequence>MKGCQYQLIRVLGRGTFGLVLQGHDILSKKDVAIKLCLGSKDIDLEYAKQEIKILRIVKESGASADSFVQMLDAFKWRGHQCMVFELYREGDLYSQVVRRMEQNERRGVIGVPRVQGYTMGQIRDIAKQLLQALAFLEDTGIIHCDLKPENILIESADPSNLKVRLADLGSSLLTSDLHRLPTPLYVQSRFYRAPEVLLQRKAPITAKIDMWSLGCVLAELYMSNKRNRYRALFGGSNAGEQLEQIKRIFTRHPSDMRCIEYAIGFAGEESTVENYKYIDFLTKCLTVDPELRISAKAALQHPWITDY</sequence>
<evidence type="ECO:0000256" key="2">
    <source>
        <dbReference type="ARBA" id="ARBA00022679"/>
    </source>
</evidence>
<feature type="binding site" evidence="6">
    <location>
        <position position="35"/>
    </location>
    <ligand>
        <name>ATP</name>
        <dbReference type="ChEBI" id="CHEBI:30616"/>
    </ligand>
</feature>
<dbReference type="AlphaFoldDB" id="A0A8J8NXF6"/>
<evidence type="ECO:0000259" key="8">
    <source>
        <dbReference type="PROSITE" id="PS50011"/>
    </source>
</evidence>
<proteinExistence type="inferred from homology"/>
<dbReference type="PROSITE" id="PS00107">
    <property type="entry name" value="PROTEIN_KINASE_ATP"/>
    <property type="match status" value="1"/>
</dbReference>
<dbReference type="Gene3D" id="3.30.200.20">
    <property type="entry name" value="Phosphorylase Kinase, domain 1"/>
    <property type="match status" value="1"/>
</dbReference>
<comment type="caution">
    <text evidence="9">The sequence shown here is derived from an EMBL/GenBank/DDBJ whole genome shotgun (WGS) entry which is preliminary data.</text>
</comment>
<evidence type="ECO:0000256" key="1">
    <source>
        <dbReference type="ARBA" id="ARBA00022527"/>
    </source>
</evidence>
<keyword evidence="1 7" id="KW-0723">Serine/threonine-protein kinase</keyword>
<name>A0A8J8NXF6_HALGN</name>
<dbReference type="InterPro" id="IPR050494">
    <property type="entry name" value="Ser_Thr_dual-spec_kinase"/>
</dbReference>
<protein>
    <recommendedName>
        <fullName evidence="8">Protein kinase domain-containing protein</fullName>
    </recommendedName>
</protein>
<dbReference type="PROSITE" id="PS50011">
    <property type="entry name" value="PROTEIN_KINASE_DOM"/>
    <property type="match status" value="1"/>
</dbReference>
<dbReference type="InterPro" id="IPR008271">
    <property type="entry name" value="Ser/Thr_kinase_AS"/>
</dbReference>
<dbReference type="PANTHER" id="PTHR24058">
    <property type="entry name" value="DUAL SPECIFICITY PROTEIN KINASE"/>
    <property type="match status" value="1"/>
</dbReference>
<dbReference type="GO" id="GO:0004674">
    <property type="term" value="F:protein serine/threonine kinase activity"/>
    <property type="evidence" value="ECO:0007669"/>
    <property type="project" value="UniProtKB-KW"/>
</dbReference>
<dbReference type="SMART" id="SM00220">
    <property type="entry name" value="S_TKc"/>
    <property type="match status" value="1"/>
</dbReference>
<keyword evidence="5 6" id="KW-0067">ATP-binding</keyword>
<evidence type="ECO:0000256" key="6">
    <source>
        <dbReference type="PROSITE-ProRule" id="PRU10141"/>
    </source>
</evidence>
<keyword evidence="10" id="KW-1185">Reference proteome</keyword>
<dbReference type="Pfam" id="PF00069">
    <property type="entry name" value="Pkinase"/>
    <property type="match status" value="1"/>
</dbReference>
<gene>
    <name evidence="9" type="ORF">FGO68_gene8621</name>
</gene>
<dbReference type="SUPFAM" id="SSF56112">
    <property type="entry name" value="Protein kinase-like (PK-like)"/>
    <property type="match status" value="1"/>
</dbReference>
<organism evidence="9 10">
    <name type="scientific">Halteria grandinella</name>
    <dbReference type="NCBI Taxonomy" id="5974"/>
    <lineage>
        <taxon>Eukaryota</taxon>
        <taxon>Sar</taxon>
        <taxon>Alveolata</taxon>
        <taxon>Ciliophora</taxon>
        <taxon>Intramacronucleata</taxon>
        <taxon>Spirotrichea</taxon>
        <taxon>Stichotrichia</taxon>
        <taxon>Sporadotrichida</taxon>
        <taxon>Halteriidae</taxon>
        <taxon>Halteria</taxon>
    </lineage>
</organism>
<keyword evidence="4" id="KW-0418">Kinase</keyword>
<dbReference type="InterPro" id="IPR000719">
    <property type="entry name" value="Prot_kinase_dom"/>
</dbReference>
<evidence type="ECO:0000313" key="10">
    <source>
        <dbReference type="Proteomes" id="UP000785679"/>
    </source>
</evidence>
<accession>A0A8J8NXF6</accession>
<dbReference type="Gene3D" id="1.10.510.10">
    <property type="entry name" value="Transferase(Phosphotransferase) domain 1"/>
    <property type="match status" value="1"/>
</dbReference>